<dbReference type="Pfam" id="PF00107">
    <property type="entry name" value="ADH_zinc_N"/>
    <property type="match status" value="1"/>
</dbReference>
<dbReference type="OrthoDB" id="201656at2759"/>
<dbReference type="Pfam" id="PF08240">
    <property type="entry name" value="ADH_N"/>
    <property type="match status" value="1"/>
</dbReference>
<gene>
    <name evidence="2" type="ORF">PPNO1_LOCUS5680</name>
</gene>
<feature type="domain" description="Enoyl reductase (ER)" evidence="1">
    <location>
        <begin position="23"/>
        <end position="292"/>
    </location>
</feature>
<comment type="caution">
    <text evidence="2">The sequence shown here is derived from an EMBL/GenBank/DDBJ whole genome shotgun (WGS) entry which is preliminary data.</text>
</comment>
<reference evidence="2" key="1">
    <citation type="submission" date="2022-11" db="EMBL/GenBank/DDBJ databases">
        <authorList>
            <person name="Scott C."/>
            <person name="Bruce N."/>
        </authorList>
    </citation>
    <scope>NUCLEOTIDE SEQUENCE</scope>
</reference>
<dbReference type="InterPro" id="IPR050700">
    <property type="entry name" value="YIM1/Zinc_Alcohol_DH_Fams"/>
</dbReference>
<dbReference type="InterPro" id="IPR020843">
    <property type="entry name" value="ER"/>
</dbReference>
<dbReference type="SMART" id="SM00829">
    <property type="entry name" value="PKS_ER"/>
    <property type="match status" value="1"/>
</dbReference>
<dbReference type="GO" id="GO:0016491">
    <property type="term" value="F:oxidoreductase activity"/>
    <property type="evidence" value="ECO:0007669"/>
    <property type="project" value="InterPro"/>
</dbReference>
<dbReference type="Gene3D" id="3.40.50.720">
    <property type="entry name" value="NAD(P)-binding Rossmann-like Domain"/>
    <property type="match status" value="1"/>
</dbReference>
<proteinExistence type="predicted"/>
<dbReference type="InterPro" id="IPR011032">
    <property type="entry name" value="GroES-like_sf"/>
</dbReference>
<dbReference type="Gene3D" id="3.90.180.10">
    <property type="entry name" value="Medium-chain alcohol dehydrogenases, catalytic domain"/>
    <property type="match status" value="1"/>
</dbReference>
<dbReference type="SUPFAM" id="SSF50129">
    <property type="entry name" value="GroES-like"/>
    <property type="match status" value="1"/>
</dbReference>
<evidence type="ECO:0000313" key="2">
    <source>
        <dbReference type="EMBL" id="CAI4216009.1"/>
    </source>
</evidence>
<dbReference type="GO" id="GO:0005739">
    <property type="term" value="C:mitochondrion"/>
    <property type="evidence" value="ECO:0007669"/>
    <property type="project" value="TreeGrafter"/>
</dbReference>
<dbReference type="InterPro" id="IPR036291">
    <property type="entry name" value="NAD(P)-bd_dom_sf"/>
</dbReference>
<evidence type="ECO:0000313" key="3">
    <source>
        <dbReference type="Proteomes" id="UP000838763"/>
    </source>
</evidence>
<organism evidence="2 3">
    <name type="scientific">Parascedosporium putredinis</name>
    <dbReference type="NCBI Taxonomy" id="1442378"/>
    <lineage>
        <taxon>Eukaryota</taxon>
        <taxon>Fungi</taxon>
        <taxon>Dikarya</taxon>
        <taxon>Ascomycota</taxon>
        <taxon>Pezizomycotina</taxon>
        <taxon>Sordariomycetes</taxon>
        <taxon>Hypocreomycetidae</taxon>
        <taxon>Microascales</taxon>
        <taxon>Microascaceae</taxon>
        <taxon>Parascedosporium</taxon>
    </lineage>
</organism>
<sequence>MKSWRYSKGVTAKTLTGKLEDHISLSNITRSPTKDSLARDQVIIRVLYATLNPADYKIPESDWFGRSFGLGNGAQPGMDFSGHVVAKHDSNTKYKEGNLVFGSLKKASQYGTLGEFTVASVSELAIVPEGVTPMEAAAIGMSAGTAWNSLVSLTRESGAHVFINGGSGGVGAYTIQLAKSMGAEVTATCSTRNVGLVSGLGADHVIDYKKTNLLEELQALGPQFDLVVDNVGEPHDLYHHSPGFLKVNGTFVQVAATPTATGTGQIFSNLIKSRLPGYRNFHFVTDKGKRVIPAETGN</sequence>
<evidence type="ECO:0000259" key="1">
    <source>
        <dbReference type="SMART" id="SM00829"/>
    </source>
</evidence>
<dbReference type="PANTHER" id="PTHR11695">
    <property type="entry name" value="ALCOHOL DEHYDROGENASE RELATED"/>
    <property type="match status" value="1"/>
</dbReference>
<dbReference type="InterPro" id="IPR013149">
    <property type="entry name" value="ADH-like_C"/>
</dbReference>
<accession>A0A9P1MA95</accession>
<dbReference type="InterPro" id="IPR013154">
    <property type="entry name" value="ADH-like_N"/>
</dbReference>
<dbReference type="Proteomes" id="UP000838763">
    <property type="component" value="Unassembled WGS sequence"/>
</dbReference>
<dbReference type="PANTHER" id="PTHR11695:SF294">
    <property type="entry name" value="RETICULON-4-INTERACTING PROTEIN 1, MITOCHONDRIAL"/>
    <property type="match status" value="1"/>
</dbReference>
<protein>
    <recommendedName>
        <fullName evidence="1">Enoyl reductase (ER) domain-containing protein</fullName>
    </recommendedName>
</protein>
<dbReference type="SUPFAM" id="SSF51735">
    <property type="entry name" value="NAD(P)-binding Rossmann-fold domains"/>
    <property type="match status" value="1"/>
</dbReference>
<dbReference type="AlphaFoldDB" id="A0A9P1MA95"/>
<keyword evidence="3" id="KW-1185">Reference proteome</keyword>
<dbReference type="CDD" id="cd08267">
    <property type="entry name" value="MDR1"/>
    <property type="match status" value="1"/>
</dbReference>
<dbReference type="EMBL" id="CALLCH030000014">
    <property type="protein sequence ID" value="CAI4216009.1"/>
    <property type="molecule type" value="Genomic_DNA"/>
</dbReference>
<name>A0A9P1MA95_9PEZI</name>